<gene>
    <name evidence="1" type="ORF">EB233_17910</name>
</gene>
<keyword evidence="2" id="KW-1185">Reference proteome</keyword>
<dbReference type="AlphaFoldDB" id="A0A6M7UIX8"/>
<proteinExistence type="predicted"/>
<accession>A0A6M7UIX8</accession>
<evidence type="ECO:0000313" key="1">
    <source>
        <dbReference type="EMBL" id="QKC77144.1"/>
    </source>
</evidence>
<protein>
    <submittedName>
        <fullName evidence="1">Uncharacterized protein</fullName>
    </submittedName>
</protein>
<reference evidence="1 2" key="1">
    <citation type="submission" date="2018-10" db="EMBL/GenBank/DDBJ databases">
        <authorList>
            <person name="Perry B.J."/>
            <person name="Sullivan J.T."/>
            <person name="Murphy R.J.T."/>
            <person name="Ramsay J.P."/>
            <person name="Ronson C.W."/>
        </authorList>
    </citation>
    <scope>NUCLEOTIDE SEQUENCE [LARGE SCALE GENOMIC DNA]</scope>
    <source>
        <strain evidence="1 2">NZP2014</strain>
    </source>
</reference>
<name>A0A6M7UIX8_9HYPH</name>
<dbReference type="KEGG" id="merd:EB233_17910"/>
<dbReference type="EMBL" id="CP033361">
    <property type="protein sequence ID" value="QKC77144.1"/>
    <property type="molecule type" value="Genomic_DNA"/>
</dbReference>
<dbReference type="Proteomes" id="UP000503339">
    <property type="component" value="Chromosome"/>
</dbReference>
<organism evidence="1 2">
    <name type="scientific">Mesorhizobium erdmanii</name>
    <dbReference type="NCBI Taxonomy" id="1777866"/>
    <lineage>
        <taxon>Bacteria</taxon>
        <taxon>Pseudomonadati</taxon>
        <taxon>Pseudomonadota</taxon>
        <taxon>Alphaproteobacteria</taxon>
        <taxon>Hyphomicrobiales</taxon>
        <taxon>Phyllobacteriaceae</taxon>
        <taxon>Mesorhizobium</taxon>
    </lineage>
</organism>
<evidence type="ECO:0000313" key="2">
    <source>
        <dbReference type="Proteomes" id="UP000503339"/>
    </source>
</evidence>
<sequence>MTDMPTLAATLRATSEMLKTVRNMVVQSGHLHEMLDIDTLVNVAQIEAERRAVIMEVTSSRR</sequence>
<dbReference type="RefSeq" id="WP_064988431.1">
    <property type="nucleotide sequence ID" value="NZ_CP033361.1"/>
</dbReference>